<comment type="caution">
    <text evidence="4">The sequence shown here is derived from an EMBL/GenBank/DDBJ whole genome shotgun (WGS) entry which is preliminary data.</text>
</comment>
<gene>
    <name evidence="4" type="ORF">GCM10009843_00620</name>
</gene>
<dbReference type="Gene3D" id="2.60.40.200">
    <property type="entry name" value="Superoxide dismutase, copper/zinc binding domain"/>
    <property type="match status" value="1"/>
</dbReference>
<evidence type="ECO:0000256" key="1">
    <source>
        <dbReference type="ARBA" id="ARBA00010457"/>
    </source>
</evidence>
<accession>A0ABP5J8K9</accession>
<organism evidence="4 5">
    <name type="scientific">Nocardioides bigeumensis</name>
    <dbReference type="NCBI Taxonomy" id="433657"/>
    <lineage>
        <taxon>Bacteria</taxon>
        <taxon>Bacillati</taxon>
        <taxon>Actinomycetota</taxon>
        <taxon>Actinomycetes</taxon>
        <taxon>Propionibacteriales</taxon>
        <taxon>Nocardioidaceae</taxon>
        <taxon>Nocardioides</taxon>
    </lineage>
</organism>
<feature type="chain" id="PRO_5045039475" description="Superoxide dismutase copper/zinc binding domain-containing protein" evidence="2">
    <location>
        <begin position="24"/>
        <end position="165"/>
    </location>
</feature>
<evidence type="ECO:0000259" key="3">
    <source>
        <dbReference type="Pfam" id="PF00080"/>
    </source>
</evidence>
<protein>
    <recommendedName>
        <fullName evidence="3">Superoxide dismutase copper/zinc binding domain-containing protein</fullName>
    </recommendedName>
</protein>
<dbReference type="RefSeq" id="WP_344301481.1">
    <property type="nucleotide sequence ID" value="NZ_BAAAQQ010000001.1"/>
</dbReference>
<sequence>MNKLTSGVVAGVLVLGVPTAAIAARMHVDHGRGPTVVHDAAYGAIQTQVHAWSGDGSTRVRLMVDGLPAGQTFGAHVHTLPCGSLPGDSGGHYQHSTDTSVPLAQREIWLDVTAGADGHASTTTEVPWEIAPGTAGSVVVHALPTNTTNGAAGARLACTTVTFGE</sequence>
<evidence type="ECO:0000256" key="2">
    <source>
        <dbReference type="SAM" id="SignalP"/>
    </source>
</evidence>
<dbReference type="Pfam" id="PF00080">
    <property type="entry name" value="Sod_Cu"/>
    <property type="match status" value="1"/>
</dbReference>
<reference evidence="5" key="1">
    <citation type="journal article" date="2019" name="Int. J. Syst. Evol. Microbiol.">
        <title>The Global Catalogue of Microorganisms (GCM) 10K type strain sequencing project: providing services to taxonomists for standard genome sequencing and annotation.</title>
        <authorList>
            <consortium name="The Broad Institute Genomics Platform"/>
            <consortium name="The Broad Institute Genome Sequencing Center for Infectious Disease"/>
            <person name="Wu L."/>
            <person name="Ma J."/>
        </authorList>
    </citation>
    <scope>NUCLEOTIDE SEQUENCE [LARGE SCALE GENOMIC DNA]</scope>
    <source>
        <strain evidence="5">JCM 16021</strain>
    </source>
</reference>
<keyword evidence="5" id="KW-1185">Reference proteome</keyword>
<evidence type="ECO:0000313" key="4">
    <source>
        <dbReference type="EMBL" id="GAA2113206.1"/>
    </source>
</evidence>
<dbReference type="SUPFAM" id="SSF49329">
    <property type="entry name" value="Cu,Zn superoxide dismutase-like"/>
    <property type="match status" value="1"/>
</dbReference>
<dbReference type="Proteomes" id="UP001500575">
    <property type="component" value="Unassembled WGS sequence"/>
</dbReference>
<feature type="signal peptide" evidence="2">
    <location>
        <begin position="1"/>
        <end position="23"/>
    </location>
</feature>
<feature type="domain" description="Superoxide dismutase copper/zinc binding" evidence="3">
    <location>
        <begin position="55"/>
        <end position="160"/>
    </location>
</feature>
<keyword evidence="2" id="KW-0732">Signal</keyword>
<dbReference type="EMBL" id="BAAAQQ010000001">
    <property type="protein sequence ID" value="GAA2113206.1"/>
    <property type="molecule type" value="Genomic_DNA"/>
</dbReference>
<evidence type="ECO:0000313" key="5">
    <source>
        <dbReference type="Proteomes" id="UP001500575"/>
    </source>
</evidence>
<comment type="similarity">
    <text evidence="1">Belongs to the Cu-Zn superoxide dismutase family.</text>
</comment>
<name>A0ABP5J8K9_9ACTN</name>
<dbReference type="InterPro" id="IPR001424">
    <property type="entry name" value="SOD_Cu_Zn_dom"/>
</dbReference>
<dbReference type="InterPro" id="IPR036423">
    <property type="entry name" value="SOD-like_Cu/Zn_dom_sf"/>
</dbReference>
<proteinExistence type="inferred from homology"/>